<evidence type="ECO:0000313" key="1">
    <source>
        <dbReference type="EMBL" id="KAA0714639.1"/>
    </source>
</evidence>
<proteinExistence type="predicted"/>
<name>A0A5A9P0U6_9TELE</name>
<organism evidence="1 2">
    <name type="scientific">Triplophysa tibetana</name>
    <dbReference type="NCBI Taxonomy" id="1572043"/>
    <lineage>
        <taxon>Eukaryota</taxon>
        <taxon>Metazoa</taxon>
        <taxon>Chordata</taxon>
        <taxon>Craniata</taxon>
        <taxon>Vertebrata</taxon>
        <taxon>Euteleostomi</taxon>
        <taxon>Actinopterygii</taxon>
        <taxon>Neopterygii</taxon>
        <taxon>Teleostei</taxon>
        <taxon>Ostariophysi</taxon>
        <taxon>Cypriniformes</taxon>
        <taxon>Nemacheilidae</taxon>
        <taxon>Triplophysa</taxon>
    </lineage>
</organism>
<dbReference type="Proteomes" id="UP000324632">
    <property type="component" value="Chromosome 11"/>
</dbReference>
<sequence length="114" mass="13255">MSSDILEQIISNLQSCGLQCKDDLKYVQQEDLSNMLPVIQVRKLLQMFKSETEMFSMFLISYSGFRSGAWSISMFLIIFSFKCNLWTISPNIPLRDSQAKPELYTNVWHFKDVA</sequence>
<accession>A0A5A9P0U6</accession>
<dbReference type="AlphaFoldDB" id="A0A5A9P0U6"/>
<protein>
    <submittedName>
        <fullName evidence="1">Uncharacterized protein</fullName>
    </submittedName>
</protein>
<comment type="caution">
    <text evidence="1">The sequence shown here is derived from an EMBL/GenBank/DDBJ whole genome shotgun (WGS) entry which is preliminary data.</text>
</comment>
<keyword evidence="2" id="KW-1185">Reference proteome</keyword>
<gene>
    <name evidence="1" type="ORF">E1301_Tti021996</name>
</gene>
<evidence type="ECO:0000313" key="2">
    <source>
        <dbReference type="Proteomes" id="UP000324632"/>
    </source>
</evidence>
<reference evidence="1 2" key="1">
    <citation type="journal article" date="2019" name="Mol. Ecol. Resour.">
        <title>Chromosome-level genome assembly of Triplophysa tibetana, a fish adapted to the harsh high-altitude environment of the Tibetan Plateau.</title>
        <authorList>
            <person name="Yang X."/>
            <person name="Liu H."/>
            <person name="Ma Z."/>
            <person name="Zou Y."/>
            <person name="Zou M."/>
            <person name="Mao Y."/>
            <person name="Li X."/>
            <person name="Wang H."/>
            <person name="Chen T."/>
            <person name="Wang W."/>
            <person name="Yang R."/>
        </authorList>
    </citation>
    <scope>NUCLEOTIDE SEQUENCE [LARGE SCALE GENOMIC DNA]</scope>
    <source>
        <strain evidence="1">TTIB1903HZAU</strain>
        <tissue evidence="1">Muscle</tissue>
    </source>
</reference>
<dbReference type="EMBL" id="SOYY01000011">
    <property type="protein sequence ID" value="KAA0714639.1"/>
    <property type="molecule type" value="Genomic_DNA"/>
</dbReference>